<dbReference type="STRING" id="1236989.JCM15548_12281"/>
<sequence>MPKIQYSIKKRTITEAYITNILDKEEGKPGHSELFQSSFDIFISDNVDDKERTTIILTF</sequence>
<evidence type="ECO:0000313" key="1">
    <source>
        <dbReference type="EMBL" id="GAO30037.1"/>
    </source>
</evidence>
<keyword evidence="2" id="KW-1185">Reference proteome</keyword>
<evidence type="ECO:0000313" key="2">
    <source>
        <dbReference type="Proteomes" id="UP000032900"/>
    </source>
</evidence>
<gene>
    <name evidence="1" type="ORF">JCM15548_12281</name>
</gene>
<protein>
    <submittedName>
        <fullName evidence="1">Uncharacterized protein</fullName>
    </submittedName>
</protein>
<comment type="caution">
    <text evidence="1">The sequence shown here is derived from an EMBL/GenBank/DDBJ whole genome shotgun (WGS) entry which is preliminary data.</text>
</comment>
<dbReference type="Proteomes" id="UP000032900">
    <property type="component" value="Unassembled WGS sequence"/>
</dbReference>
<name>A0A0E9LWV0_9BACT</name>
<accession>A0A0E9LWV0</accession>
<organism evidence="1 2">
    <name type="scientific">Geofilum rubicundum JCM 15548</name>
    <dbReference type="NCBI Taxonomy" id="1236989"/>
    <lineage>
        <taxon>Bacteria</taxon>
        <taxon>Pseudomonadati</taxon>
        <taxon>Bacteroidota</taxon>
        <taxon>Bacteroidia</taxon>
        <taxon>Marinilabiliales</taxon>
        <taxon>Marinilabiliaceae</taxon>
        <taxon>Geofilum</taxon>
    </lineage>
</organism>
<dbReference type="AlphaFoldDB" id="A0A0E9LWV0"/>
<reference evidence="1 2" key="1">
    <citation type="journal article" date="2015" name="Microbes Environ.">
        <title>Distribution and evolution of nitrogen fixation genes in the phylum bacteroidetes.</title>
        <authorList>
            <person name="Inoue J."/>
            <person name="Oshima K."/>
            <person name="Suda W."/>
            <person name="Sakamoto M."/>
            <person name="Iino T."/>
            <person name="Noda S."/>
            <person name="Hongoh Y."/>
            <person name="Hattori M."/>
            <person name="Ohkuma M."/>
        </authorList>
    </citation>
    <scope>NUCLEOTIDE SEQUENCE [LARGE SCALE GENOMIC DNA]</scope>
    <source>
        <strain evidence="1">JCM 15548</strain>
    </source>
</reference>
<proteinExistence type="predicted"/>
<dbReference type="EMBL" id="BAZW01000017">
    <property type="protein sequence ID" value="GAO30037.1"/>
    <property type="molecule type" value="Genomic_DNA"/>
</dbReference>